<comment type="caution">
    <text evidence="2">The sequence shown here is derived from an EMBL/GenBank/DDBJ whole genome shotgun (WGS) entry which is preliminary data.</text>
</comment>
<dbReference type="VEuPathDB" id="HostDB:GeneID_118658827"/>
<keyword evidence="1" id="KW-1133">Transmembrane helix</keyword>
<keyword evidence="1" id="KW-0472">Membrane</keyword>
<feature type="transmembrane region" description="Helical" evidence="1">
    <location>
        <begin position="6"/>
        <end position="25"/>
    </location>
</feature>
<dbReference type="EMBL" id="JABWUV010000006">
    <property type="protein sequence ID" value="KAF6350589.1"/>
    <property type="molecule type" value="Genomic_DNA"/>
</dbReference>
<dbReference type="Proteomes" id="UP000527355">
    <property type="component" value="Unassembled WGS sequence"/>
</dbReference>
<keyword evidence="1" id="KW-0812">Transmembrane</keyword>
<evidence type="ECO:0000313" key="3">
    <source>
        <dbReference type="Proteomes" id="UP000527355"/>
    </source>
</evidence>
<sequence length="211" mass="24184">MDFLVLFSFYLALLLIGGALLCICLKTRYLKGLVRGGAQIFSCIVPEWLQRAMLRLLHYLFHTRNHTFIVLHLILQGMVYTEYTWEILGYCQELDFSLYYLLLPYLLLAVNLIFFTLSCVTDPGTITKANESLFLQVYEFDEVMFPKNGRCSTCDLRKPARSKHCIPVPDLPKDCLLAGLCLGAELPPGRLPVLCSVPGRHQPDYERMVQR</sequence>
<reference evidence="2 3" key="1">
    <citation type="journal article" date="2020" name="Nature">
        <title>Six reference-quality genomes reveal evolution of bat adaptations.</title>
        <authorList>
            <person name="Jebb D."/>
            <person name="Huang Z."/>
            <person name="Pippel M."/>
            <person name="Hughes G.M."/>
            <person name="Lavrichenko K."/>
            <person name="Devanna P."/>
            <person name="Winkler S."/>
            <person name="Jermiin L.S."/>
            <person name="Skirmuntt E.C."/>
            <person name="Katzourakis A."/>
            <person name="Burkitt-Gray L."/>
            <person name="Ray D.A."/>
            <person name="Sullivan K.A.M."/>
            <person name="Roscito J.G."/>
            <person name="Kirilenko B.M."/>
            <person name="Davalos L.M."/>
            <person name="Corthals A.P."/>
            <person name="Power M.L."/>
            <person name="Jones G."/>
            <person name="Ransome R.D."/>
            <person name="Dechmann D.K.N."/>
            <person name="Locatelli A.G."/>
            <person name="Puechmaille S.J."/>
            <person name="Fedrigo O."/>
            <person name="Jarvis E.D."/>
            <person name="Hiller M."/>
            <person name="Vernes S.C."/>
            <person name="Myers E.W."/>
            <person name="Teeling E.C."/>
        </authorList>
    </citation>
    <scope>NUCLEOTIDE SEQUENCE [LARGE SCALE GENOMIC DNA]</scope>
    <source>
        <strain evidence="2">MMyoMyo1</strain>
        <tissue evidence="2">Flight muscle</tissue>
    </source>
</reference>
<feature type="transmembrane region" description="Helical" evidence="1">
    <location>
        <begin position="99"/>
        <end position="120"/>
    </location>
</feature>
<accession>A0A7J7XLQ3</accession>
<keyword evidence="3" id="KW-1185">Reference proteome</keyword>
<keyword evidence="2" id="KW-0808">Transferase</keyword>
<dbReference type="AlphaFoldDB" id="A0A7J7XLQ3"/>
<organism evidence="2 3">
    <name type="scientific">Myotis myotis</name>
    <name type="common">Greater mouse-eared bat</name>
    <name type="synonym">Vespertilio myotis</name>
    <dbReference type="NCBI Taxonomy" id="51298"/>
    <lineage>
        <taxon>Eukaryota</taxon>
        <taxon>Metazoa</taxon>
        <taxon>Chordata</taxon>
        <taxon>Craniata</taxon>
        <taxon>Vertebrata</taxon>
        <taxon>Euteleostomi</taxon>
        <taxon>Mammalia</taxon>
        <taxon>Eutheria</taxon>
        <taxon>Laurasiatheria</taxon>
        <taxon>Chiroptera</taxon>
        <taxon>Yangochiroptera</taxon>
        <taxon>Vespertilionidae</taxon>
        <taxon>Myotis</taxon>
    </lineage>
</organism>
<gene>
    <name evidence="2" type="ORF">mMyoMyo1_020798</name>
</gene>
<evidence type="ECO:0000313" key="2">
    <source>
        <dbReference type="EMBL" id="KAF6350589.1"/>
    </source>
</evidence>
<name>A0A7J7XLQ3_MYOMY</name>
<protein>
    <submittedName>
        <fullName evidence="2">Zinc finger DHHC-type palmitoyltransferase 4</fullName>
    </submittedName>
</protein>
<dbReference type="GO" id="GO:0016740">
    <property type="term" value="F:transferase activity"/>
    <property type="evidence" value="ECO:0007669"/>
    <property type="project" value="UniProtKB-KW"/>
</dbReference>
<evidence type="ECO:0000256" key="1">
    <source>
        <dbReference type="SAM" id="Phobius"/>
    </source>
</evidence>
<proteinExistence type="predicted"/>